<dbReference type="Pfam" id="PF03159">
    <property type="entry name" value="XRN_N"/>
    <property type="match status" value="1"/>
</dbReference>
<feature type="domain" description="5'-3' exoribonuclease 1 D1" evidence="11">
    <location>
        <begin position="762"/>
        <end position="951"/>
    </location>
</feature>
<dbReference type="EC" id="3.1.13.-" evidence="6"/>
<dbReference type="GO" id="GO:0005634">
    <property type="term" value="C:nucleus"/>
    <property type="evidence" value="ECO:0007669"/>
    <property type="project" value="TreeGrafter"/>
</dbReference>
<dbReference type="InterPro" id="IPR041106">
    <property type="entry name" value="XRN1_D2_D3"/>
</dbReference>
<keyword evidence="6" id="KW-0866">Nonsense-mediated mRNA decay</keyword>
<comment type="similarity">
    <text evidence="1">Belongs to the 5'-3' exonuclease family. XRN2/RAT1 subfamily.</text>
</comment>
<feature type="domain" description="Xrn1 N-terminal" evidence="8">
    <location>
        <begin position="1"/>
        <end position="227"/>
    </location>
</feature>
<dbReference type="Pfam" id="PF18332">
    <property type="entry name" value="XRN1_D1"/>
    <property type="match status" value="1"/>
</dbReference>
<dbReference type="GO" id="GO:0016075">
    <property type="term" value="P:rRNA catabolic process"/>
    <property type="evidence" value="ECO:0007669"/>
    <property type="project" value="TreeGrafter"/>
</dbReference>
<evidence type="ECO:0000259" key="9">
    <source>
        <dbReference type="Pfam" id="PF17846"/>
    </source>
</evidence>
<keyword evidence="6" id="KW-0963">Cytoplasm</keyword>
<dbReference type="PIRSF" id="PIRSF006743">
    <property type="entry name" value="Exonuclease_Xnr1"/>
    <property type="match status" value="1"/>
</dbReference>
<evidence type="ECO:0000256" key="5">
    <source>
        <dbReference type="ARBA" id="ARBA00022839"/>
    </source>
</evidence>
<dbReference type="Pfam" id="PF18334">
    <property type="entry name" value="XRN1_D2_D3"/>
    <property type="match status" value="1"/>
</dbReference>
<dbReference type="Gene3D" id="1.25.40.1050">
    <property type="match status" value="1"/>
</dbReference>
<evidence type="ECO:0000259" key="10">
    <source>
        <dbReference type="Pfam" id="PF18129"/>
    </source>
</evidence>
<feature type="compositionally biased region" description="Gly residues" evidence="7">
    <location>
        <begin position="1490"/>
        <end position="1518"/>
    </location>
</feature>
<evidence type="ECO:0000259" key="12">
    <source>
        <dbReference type="Pfam" id="PF18334"/>
    </source>
</evidence>
<keyword evidence="6" id="KW-0694">RNA-binding</keyword>
<dbReference type="Gene3D" id="2.30.30.30">
    <property type="match status" value="1"/>
</dbReference>
<proteinExistence type="inferred from homology"/>
<name>A0A5C3F2Q3_9BASI</name>
<comment type="function">
    <text evidence="6">Multifunctional protein that exhibits several independent functions at different levels of the cellular processes. 5'-3' exonuclease component of the nonsense-mediated mRNA decay (NMD) which is a highly conserved mRNA degradation pathway, an RNA surveillance system whose role is to identify and rid cells of mRNA with premature termination codons and thus prevents accumulation of potentially harmful truncated proteins.</text>
</comment>
<evidence type="ECO:0000256" key="4">
    <source>
        <dbReference type="ARBA" id="ARBA00022801"/>
    </source>
</evidence>
<dbReference type="Proteomes" id="UP000323386">
    <property type="component" value="Unassembled WGS sequence"/>
</dbReference>
<dbReference type="Gene3D" id="2.30.30.750">
    <property type="match status" value="1"/>
</dbReference>
<evidence type="ECO:0000256" key="7">
    <source>
        <dbReference type="SAM" id="MobiDB-lite"/>
    </source>
</evidence>
<feature type="domain" description="5'-3' exoribonuclease 1 SH3-like" evidence="10">
    <location>
        <begin position="1204"/>
        <end position="1270"/>
    </location>
</feature>
<dbReference type="GO" id="GO:0005737">
    <property type="term" value="C:cytoplasm"/>
    <property type="evidence" value="ECO:0007669"/>
    <property type="project" value="UniProtKB-SubCell"/>
</dbReference>
<organism evidence="13 14">
    <name type="scientific">Pseudozyma flocculosa</name>
    <dbReference type="NCBI Taxonomy" id="84751"/>
    <lineage>
        <taxon>Eukaryota</taxon>
        <taxon>Fungi</taxon>
        <taxon>Dikarya</taxon>
        <taxon>Basidiomycota</taxon>
        <taxon>Ustilaginomycotina</taxon>
        <taxon>Ustilaginomycetes</taxon>
        <taxon>Ustilaginales</taxon>
        <taxon>Ustilaginaceae</taxon>
        <taxon>Pseudozyma</taxon>
    </lineage>
</organism>
<dbReference type="Gene3D" id="2.170.260.40">
    <property type="match status" value="1"/>
</dbReference>
<feature type="domain" description="Xrn1 helical" evidence="9">
    <location>
        <begin position="475"/>
        <end position="713"/>
    </location>
</feature>
<dbReference type="InterPro" id="IPR016494">
    <property type="entry name" value="5_3_exoribonuclease_1"/>
</dbReference>
<dbReference type="OrthoDB" id="372487at2759"/>
<dbReference type="InterPro" id="IPR027073">
    <property type="entry name" value="5_3_exoribonuclease"/>
</dbReference>
<dbReference type="InterPro" id="IPR047008">
    <property type="entry name" value="XRN1_SH3_sf"/>
</dbReference>
<dbReference type="EMBL" id="OOIP01000011">
    <property type="protein sequence ID" value="SPO38718.1"/>
    <property type="molecule type" value="Genomic_DNA"/>
</dbReference>
<feature type="compositionally biased region" description="Gly residues" evidence="7">
    <location>
        <begin position="1351"/>
        <end position="1360"/>
    </location>
</feature>
<gene>
    <name evidence="13" type="ORF">PSFLO_04197</name>
</gene>
<dbReference type="Gene3D" id="3.40.50.12390">
    <property type="match status" value="2"/>
</dbReference>
<dbReference type="InterPro" id="IPR041385">
    <property type="entry name" value="SH3_12"/>
</dbReference>
<feature type="region of interest" description="Disordered" evidence="7">
    <location>
        <begin position="444"/>
        <end position="508"/>
    </location>
</feature>
<sequence length="1533" mass="169110">MGIPKFFRFMSERYPLISQLIEDNKIPEFDNLYLDMNGIIHNCSHPNDSDASFRITETQIFLGIFSYIEHLFYKIKPKKVFFLAIDGVAPRAKMNQQRSRRFRTAKEAKEIREKAERRGEELPEEEAFDSNCITPGTPFMARLSEQLKYFIAKKITEDADWRNVQVVLSGHETPGEGEHKIMEYIRLCKAQPDYNPNVRHCLYGLDADLIMLGLLSHDPHFCLLREEVNFGPARKKAKSSLEHQNFFLLHLSVFREYLDMEFQELRSTLPFPYEFEKIIDDFILLNIFVGNDFLPHLPGLHINEGALDLLFNIYKKVLPVAGGYLNESGVLRTDRLQLILAELTRFEAENFEKEHADVSWYKGKQEKHLKSIEAAKAKGRLVITKTQRQLFDRVHEFIMAKRLDPAGAASELHLAADLPAKDRRFLEDLASSLKLRISFNKTGTQDTVTDKPRISLAFPVLDDETDDDDDNDDDDDDDNDDDNEDQTEETGGSTSEEQRKNIQRRPSEADVAVDRVLHRYLKAKVDDYEDDGSNGDEELQKKLDEKMRTWKKDYYREKLSIDFDSADDMHKIAYRYIEGLQWVLHYYYDGVASWSWFYDYHYAPKISDLKDVGEMSFSYELGTPFRPFDQLMGVLPSLSNQHIPAAFRDLMTDPTSPIIDFYPQNFEADLNGKKQDWEAVVKIPFIDEKRLLEALNKREVFLSLDEQRRNAFGPSKQFTYDEDEEHFHPSSLPGTFPDIVHSRAKIVDFDLPTLDGLHLVKGLTDGVELGARALAGFPSVKTLPHYARLGHHGVNVFQSESKGVSVVITVENTYEDSKTQDVAEALVGQRVFVNWPFLTEALVVGVSDNLFRYEMGLVGGARKVVANPHKPEAISVFHRKAEKIEYHYSKRFGVLIGDVNVLVHVRPLKGLKRLDDGAFVKDYQDDPAKETEQALQLAVVDVVQEDTRFLESPAKPIREEFPDKSKVFFLDLKAYGSPAHVVGSTESSLAIEVAFFPNQAKENAMLRHLVATRARSQYLPSYQVAKRVGISSLALSKLTSSMLLYHKDQKTNVGLNLKFEAKAQKVLGYSRKTASGWVFSDKAIDLIKEYIERFPELCDCLTKKSGQDITKASQIWPEDQVAERLTALKQWIKQSGVRDLEAVPLFAEQLSKDTVQQVEQFTAKLADTRTALGAAGQVKRVFIKGIPRTALLKPSHAPFRLQAQKFELGDRVIVVADSGNVPLSARGVVIGIHTSHIDVVFDVPFLSGTTLGDRCSPYRGGTVSFTSVLNLSQPQFVCSGAAGGPAASSSALAGDALERTLGPMAAGGFGDGAHAGSNATARGRGGGGIQHAGSYRPPNAFTPNPAAQRGGRAGAHGGPGVHILQRPARNGATVRGDFAFSGVASGQHRPTKEAAAAAAAAAKQSASINPLLAALNINGQGNVASNGTVGGPFRGASSSPRGRGAPRGHFRGAPPNFAGAGAIGGRPFNAPAAATGSAQSAAAGAAGAASGRGRGDAGSRGGRGGRGRGGVGRGGPRGGAPAAHPGAARPAAM</sequence>
<evidence type="ECO:0000313" key="13">
    <source>
        <dbReference type="EMBL" id="SPO38718.1"/>
    </source>
</evidence>
<dbReference type="CDD" id="cd18673">
    <property type="entry name" value="PIN_XRN1-2-like"/>
    <property type="match status" value="1"/>
</dbReference>
<feature type="region of interest" description="Disordered" evidence="7">
    <location>
        <begin position="1485"/>
        <end position="1533"/>
    </location>
</feature>
<feature type="domain" description="Xrn1 helical" evidence="9">
    <location>
        <begin position="273"/>
        <end position="378"/>
    </location>
</feature>
<dbReference type="PANTHER" id="PTHR12341">
    <property type="entry name" value="5'-&gt;3' EXORIBONUCLEASE"/>
    <property type="match status" value="1"/>
</dbReference>
<dbReference type="GO" id="GO:0006397">
    <property type="term" value="P:mRNA processing"/>
    <property type="evidence" value="ECO:0007669"/>
    <property type="project" value="UniProtKB-KW"/>
</dbReference>
<keyword evidence="3 6" id="KW-0540">Nuclease</keyword>
<evidence type="ECO:0000259" key="11">
    <source>
        <dbReference type="Pfam" id="PF18332"/>
    </source>
</evidence>
<feature type="domain" description="Exoribonuclease Xrn1 D2/D3" evidence="12">
    <location>
        <begin position="956"/>
        <end position="1170"/>
    </location>
</feature>
<dbReference type="GO" id="GO:0003723">
    <property type="term" value="F:RNA binding"/>
    <property type="evidence" value="ECO:0007669"/>
    <property type="project" value="UniProtKB-KW"/>
</dbReference>
<keyword evidence="2" id="KW-0507">mRNA processing</keyword>
<dbReference type="Pfam" id="PF17846">
    <property type="entry name" value="XRN_M"/>
    <property type="match status" value="2"/>
</dbReference>
<dbReference type="InterPro" id="IPR040992">
    <property type="entry name" value="XRN1_D1"/>
</dbReference>
<dbReference type="PANTHER" id="PTHR12341:SF7">
    <property type="entry name" value="5'-3' EXORIBONUCLEASE 1"/>
    <property type="match status" value="1"/>
</dbReference>
<feature type="region of interest" description="Disordered" evidence="7">
    <location>
        <begin position="1316"/>
        <end position="1364"/>
    </location>
</feature>
<feature type="region of interest" description="Disordered" evidence="7">
    <location>
        <begin position="1423"/>
        <end position="1462"/>
    </location>
</feature>
<evidence type="ECO:0000256" key="3">
    <source>
        <dbReference type="ARBA" id="ARBA00022722"/>
    </source>
</evidence>
<dbReference type="GO" id="GO:0000184">
    <property type="term" value="P:nuclear-transcribed mRNA catabolic process, nonsense-mediated decay"/>
    <property type="evidence" value="ECO:0007669"/>
    <property type="project" value="UniProtKB-KW"/>
</dbReference>
<evidence type="ECO:0000256" key="1">
    <source>
        <dbReference type="ARBA" id="ARBA00006994"/>
    </source>
</evidence>
<dbReference type="InterPro" id="IPR047007">
    <property type="entry name" value="XRN1_D1_sf"/>
</dbReference>
<keyword evidence="5 6" id="KW-0269">Exonuclease</keyword>
<dbReference type="GO" id="GO:0004534">
    <property type="term" value="F:5'-3' RNA exonuclease activity"/>
    <property type="evidence" value="ECO:0007669"/>
    <property type="project" value="UniProtKB-ARBA"/>
</dbReference>
<evidence type="ECO:0000313" key="14">
    <source>
        <dbReference type="Proteomes" id="UP000323386"/>
    </source>
</evidence>
<dbReference type="InterPro" id="IPR014722">
    <property type="entry name" value="Rib_uL2_dom2"/>
</dbReference>
<dbReference type="FunFam" id="3.40.50.12390:FF:000002">
    <property type="entry name" value="5'-3' exoribonuclease 1"/>
    <property type="match status" value="1"/>
</dbReference>
<feature type="compositionally biased region" description="Acidic residues" evidence="7">
    <location>
        <begin position="461"/>
        <end position="488"/>
    </location>
</feature>
<dbReference type="Pfam" id="PF18129">
    <property type="entry name" value="SH3_12"/>
    <property type="match status" value="1"/>
</dbReference>
<protein>
    <recommendedName>
        <fullName evidence="6">5'-3' exoribonuclease 1</fullName>
        <ecNumber evidence="6">3.1.13.-</ecNumber>
    </recommendedName>
</protein>
<dbReference type="InterPro" id="IPR004859">
    <property type="entry name" value="Xrn1_N"/>
</dbReference>
<feature type="compositionally biased region" description="Basic and acidic residues" evidence="7">
    <location>
        <begin position="496"/>
        <end position="508"/>
    </location>
</feature>
<keyword evidence="4 6" id="KW-0378">Hydrolase</keyword>
<evidence type="ECO:0000259" key="8">
    <source>
        <dbReference type="Pfam" id="PF03159"/>
    </source>
</evidence>
<dbReference type="FunFam" id="1.25.40.1050:FF:000002">
    <property type="entry name" value="5'-3' exoribonuclease"/>
    <property type="match status" value="1"/>
</dbReference>
<evidence type="ECO:0000256" key="6">
    <source>
        <dbReference type="PIRNR" id="PIRNR006743"/>
    </source>
</evidence>
<comment type="subcellular location">
    <subcellularLocation>
        <location evidence="6">Cytoplasm</location>
    </subcellularLocation>
</comment>
<accession>A0A5C3F2Q3</accession>
<feature type="compositionally biased region" description="Low complexity" evidence="7">
    <location>
        <begin position="1519"/>
        <end position="1533"/>
    </location>
</feature>
<reference evidence="13 14" key="1">
    <citation type="submission" date="2018-03" db="EMBL/GenBank/DDBJ databases">
        <authorList>
            <person name="Guldener U."/>
        </authorList>
    </citation>
    <scope>NUCLEOTIDE SEQUENCE [LARGE SCALE GENOMIC DNA]</scope>
    <source>
        <strain evidence="13 14">DAOM196992</strain>
    </source>
</reference>
<dbReference type="InterPro" id="IPR041412">
    <property type="entry name" value="Xrn1_helical"/>
</dbReference>
<keyword evidence="14" id="KW-1185">Reference proteome</keyword>
<evidence type="ECO:0000256" key="2">
    <source>
        <dbReference type="ARBA" id="ARBA00022664"/>
    </source>
</evidence>